<proteinExistence type="predicted"/>
<evidence type="ECO:0008006" key="4">
    <source>
        <dbReference type="Google" id="ProtNLM"/>
    </source>
</evidence>
<keyword evidence="1" id="KW-0472">Membrane</keyword>
<feature type="transmembrane region" description="Helical" evidence="1">
    <location>
        <begin position="105"/>
        <end position="124"/>
    </location>
</feature>
<organism evidence="2 3">
    <name type="scientific">Acidilobus saccharovorans (strain DSM 16705 / JCM 18335 / VKM B-2471 / 345-15)</name>
    <dbReference type="NCBI Taxonomy" id="666510"/>
    <lineage>
        <taxon>Archaea</taxon>
        <taxon>Thermoproteota</taxon>
        <taxon>Thermoprotei</taxon>
        <taxon>Acidilobales</taxon>
        <taxon>Acidilobaceae</taxon>
        <taxon>Acidilobus</taxon>
    </lineage>
</organism>
<dbReference type="GeneID" id="9499103"/>
<protein>
    <recommendedName>
        <fullName evidence="4">DUF998 domain-containing protein</fullName>
    </recommendedName>
</protein>
<dbReference type="Pfam" id="PF06197">
    <property type="entry name" value="DUF998"/>
    <property type="match status" value="1"/>
</dbReference>
<feature type="transmembrane region" description="Helical" evidence="1">
    <location>
        <begin position="167"/>
        <end position="185"/>
    </location>
</feature>
<dbReference type="KEGG" id="asc:ASAC_0867"/>
<dbReference type="eggNOG" id="arCOG02008">
    <property type="taxonomic scope" value="Archaea"/>
</dbReference>
<keyword evidence="1" id="KW-1133">Transmembrane helix</keyword>
<keyword evidence="1" id="KW-0812">Transmembrane</keyword>
<evidence type="ECO:0000313" key="2">
    <source>
        <dbReference type="EMBL" id="ADL19273.1"/>
    </source>
</evidence>
<dbReference type="RefSeq" id="WP_013266785.1">
    <property type="nucleotide sequence ID" value="NC_014374.1"/>
</dbReference>
<dbReference type="InterPro" id="IPR009339">
    <property type="entry name" value="DUF998"/>
</dbReference>
<evidence type="ECO:0000313" key="3">
    <source>
        <dbReference type="Proteomes" id="UP000000346"/>
    </source>
</evidence>
<feature type="transmembrane region" description="Helical" evidence="1">
    <location>
        <begin position="82"/>
        <end position="99"/>
    </location>
</feature>
<evidence type="ECO:0000256" key="1">
    <source>
        <dbReference type="SAM" id="Phobius"/>
    </source>
</evidence>
<accession>D9Q1T5</accession>
<keyword evidence="3" id="KW-1185">Reference proteome</keyword>
<feature type="transmembrane region" description="Helical" evidence="1">
    <location>
        <begin position="136"/>
        <end position="161"/>
    </location>
</feature>
<dbReference type="HOGENOM" id="CLU_080422_2_0_2"/>
<gene>
    <name evidence="2" type="ordered locus">ASAC_0867</name>
</gene>
<dbReference type="STRING" id="666510.ASAC_0867"/>
<dbReference type="Proteomes" id="UP000000346">
    <property type="component" value="Chromosome"/>
</dbReference>
<reference evidence="2 3" key="1">
    <citation type="journal article" date="2010" name="Appl. Environ. Microbiol.">
        <title>The genome sequence of the crenarchaeon Acidilobus saccharovorans supports a new order, Acidilobales, and suggests an important ecological role in terrestrial acidic hot springs.</title>
        <authorList>
            <person name="Mardanov A.V."/>
            <person name="Svetlitchnyi V.A."/>
            <person name="Beletsky A.V."/>
            <person name="Prokofeva M.I."/>
            <person name="Bonch-Osmolovskaya E.A."/>
            <person name="Ravin N.V."/>
            <person name="Skryabin K.G."/>
        </authorList>
    </citation>
    <scope>NUCLEOTIDE SEQUENCE [LARGE SCALE GENOMIC DNA]</scope>
    <source>
        <strain evidence="3">DSM 16705 / JCM 18335 / VKM B-2471 / 345-15</strain>
    </source>
</reference>
<feature type="transmembrane region" description="Helical" evidence="1">
    <location>
        <begin position="5"/>
        <end position="27"/>
    </location>
</feature>
<sequence>MAGYIIFVGVAQFVLFMLIAEAIYPGYSVSRNYISDLGNLRLEPSTPHAAVFNTSIMLLGILLIAGGALLYRSGRDATGRALGALVMASGVGAAGVGLFPEGSPHGLHIIFSLVTFLASSLASYPASLYRGLRTPLWGALGTIGLMALALYVNGIYLGLGWGGMERLIVYPNLLWAAGFSGALLGKEKG</sequence>
<feature type="transmembrane region" description="Helical" evidence="1">
    <location>
        <begin position="47"/>
        <end position="70"/>
    </location>
</feature>
<name>D9Q1T5_ACIS3</name>
<dbReference type="EMBL" id="CP001742">
    <property type="protein sequence ID" value="ADL19273.1"/>
    <property type="molecule type" value="Genomic_DNA"/>
</dbReference>
<dbReference type="AlphaFoldDB" id="D9Q1T5"/>
<dbReference type="InParanoid" id="D9Q1T5"/>